<sequence>MSTEIGTLHGKPLVVNWRSIQNGPTPHPQITVIEGQGEAAVQVTRDKRDEEFTEIENNKELVDIQATNFLKVCALGNVGNTGNQGTQNYVQITDNVGKKVICYNCRGEGHMKASFAQELFMANLSSTSGTNDATTSQVNEREIDDNTILYHQYQLDNEVQDVPTEVSSAPPGEISMITILVKPDLDQTIIQCNKRNAELKEENVLLKSKLSQNVESINSLKNETKKVVSFLKRRTVRNGTLKK</sequence>
<accession>A0ABQ5A1T1</accession>
<evidence type="ECO:0000313" key="2">
    <source>
        <dbReference type="Proteomes" id="UP001151760"/>
    </source>
</evidence>
<gene>
    <name evidence="1" type="ORF">Tco_0803517</name>
</gene>
<evidence type="ECO:0008006" key="3">
    <source>
        <dbReference type="Google" id="ProtNLM"/>
    </source>
</evidence>
<evidence type="ECO:0000313" key="1">
    <source>
        <dbReference type="EMBL" id="GJS96549.1"/>
    </source>
</evidence>
<dbReference type="Proteomes" id="UP001151760">
    <property type="component" value="Unassembled WGS sequence"/>
</dbReference>
<reference evidence="1" key="1">
    <citation type="journal article" date="2022" name="Int. J. Mol. Sci.">
        <title>Draft Genome of Tanacetum Coccineum: Genomic Comparison of Closely Related Tanacetum-Family Plants.</title>
        <authorList>
            <person name="Yamashiro T."/>
            <person name="Shiraishi A."/>
            <person name="Nakayama K."/>
            <person name="Satake H."/>
        </authorList>
    </citation>
    <scope>NUCLEOTIDE SEQUENCE</scope>
</reference>
<reference evidence="1" key="2">
    <citation type="submission" date="2022-01" db="EMBL/GenBank/DDBJ databases">
        <authorList>
            <person name="Yamashiro T."/>
            <person name="Shiraishi A."/>
            <person name="Satake H."/>
            <person name="Nakayama K."/>
        </authorList>
    </citation>
    <scope>NUCLEOTIDE SEQUENCE</scope>
</reference>
<organism evidence="1 2">
    <name type="scientific">Tanacetum coccineum</name>
    <dbReference type="NCBI Taxonomy" id="301880"/>
    <lineage>
        <taxon>Eukaryota</taxon>
        <taxon>Viridiplantae</taxon>
        <taxon>Streptophyta</taxon>
        <taxon>Embryophyta</taxon>
        <taxon>Tracheophyta</taxon>
        <taxon>Spermatophyta</taxon>
        <taxon>Magnoliopsida</taxon>
        <taxon>eudicotyledons</taxon>
        <taxon>Gunneridae</taxon>
        <taxon>Pentapetalae</taxon>
        <taxon>asterids</taxon>
        <taxon>campanulids</taxon>
        <taxon>Asterales</taxon>
        <taxon>Asteraceae</taxon>
        <taxon>Asteroideae</taxon>
        <taxon>Anthemideae</taxon>
        <taxon>Anthemidinae</taxon>
        <taxon>Tanacetum</taxon>
    </lineage>
</organism>
<name>A0ABQ5A1T1_9ASTR</name>
<proteinExistence type="predicted"/>
<protein>
    <recommendedName>
        <fullName evidence="3">CCHC-type domain-containing protein</fullName>
    </recommendedName>
</protein>
<keyword evidence="2" id="KW-1185">Reference proteome</keyword>
<dbReference type="EMBL" id="BQNB010011895">
    <property type="protein sequence ID" value="GJS96549.1"/>
    <property type="molecule type" value="Genomic_DNA"/>
</dbReference>
<comment type="caution">
    <text evidence="1">The sequence shown here is derived from an EMBL/GenBank/DDBJ whole genome shotgun (WGS) entry which is preliminary data.</text>
</comment>